<evidence type="ECO:0000256" key="11">
    <source>
        <dbReference type="ARBA" id="ARBA00023204"/>
    </source>
</evidence>
<dbReference type="Gene3D" id="3.40.10.10">
    <property type="entry name" value="DNA Methylphosphotriester Repair Domain"/>
    <property type="match status" value="1"/>
</dbReference>
<keyword evidence="5" id="KW-0227">DNA damage</keyword>
<keyword evidence="7" id="KW-0805">Transcription regulation</keyword>
<evidence type="ECO:0000256" key="2">
    <source>
        <dbReference type="ARBA" id="ARBA00022603"/>
    </source>
</evidence>
<dbReference type="EMBL" id="JAKIKU010000016">
    <property type="protein sequence ID" value="MCL1047641.1"/>
    <property type="molecule type" value="Genomic_DNA"/>
</dbReference>
<evidence type="ECO:0000256" key="9">
    <source>
        <dbReference type="ARBA" id="ARBA00023159"/>
    </source>
</evidence>
<keyword evidence="11" id="KW-0234">DNA repair</keyword>
<evidence type="ECO:0000259" key="12">
    <source>
        <dbReference type="PROSITE" id="PS01124"/>
    </source>
</evidence>
<dbReference type="InterPro" id="IPR004026">
    <property type="entry name" value="Ada_DNA_repair_Zn-bd"/>
</dbReference>
<dbReference type="Pfam" id="PF06029">
    <property type="entry name" value="AlkA_N"/>
    <property type="match status" value="1"/>
</dbReference>
<comment type="cofactor">
    <cofactor evidence="1">
        <name>Zn(2+)</name>
        <dbReference type="ChEBI" id="CHEBI:29105"/>
    </cofactor>
</comment>
<accession>A0ABT0KUX2</accession>
<dbReference type="PANTHER" id="PTHR43003">
    <property type="entry name" value="DNA-3-METHYLADENINE GLYCOSYLASE"/>
    <property type="match status" value="1"/>
</dbReference>
<keyword evidence="14" id="KW-1185">Reference proteome</keyword>
<dbReference type="InterPro" id="IPR010316">
    <property type="entry name" value="AlkA_N"/>
</dbReference>
<dbReference type="SUPFAM" id="SSF55945">
    <property type="entry name" value="TATA-box binding protein-like"/>
    <property type="match status" value="1"/>
</dbReference>
<dbReference type="RefSeq" id="WP_248956924.1">
    <property type="nucleotide sequence ID" value="NZ_JAKIKU010000016.1"/>
</dbReference>
<dbReference type="SUPFAM" id="SSF46689">
    <property type="entry name" value="Homeodomain-like"/>
    <property type="match status" value="1"/>
</dbReference>
<keyword evidence="4" id="KW-0479">Metal-binding</keyword>
<sequence>MKTINKTDTYQSNEMPVGLSSLAYNHCHLPDDTCRQARLSRDARFDGRFFIGVKTTGIFCRSICPASPPKEQNVVYFDSAIKAAEAGLRPCLRCRPDSAPQSNAWKGTNTSLLRAISLIDAGCLSGENAESLTQLSARLGISSRYLSQLFNKQLGTSPKKYALYRQLMFAKQLLHQTQLPITDVAMAAGFNSIRRFNEVFKAQLQLTPSQLRRSPSAKTNTNPIARKGIKDKPALDTHASFSHGINLLLDYRPPFLWSDLWAFYKVRAVEGMEWLDEQSLTYGRSFSLGFDDISIRGTFEISEVNAKNQLLLNVQFEREQDIGYLFQVVQYVRKILDLDADMDVIEASFSPLVSMGMRVSSGLRIPATASVFEAGCRAVLGQQVSVIQASKLLNVLAVNYGDKAVIGQREVLFFPKAEQVATAGLDEFKMPGARKRALNGLGQFVADNPLASPEAWIEVKGIGPWTIAYARMRGESDPNIFLGGDLVIKNRLKALIAKQDITLGTTTDFTPKYYQQLVDKISQQVSPWGSYLTFQLWKSDEN</sequence>
<feature type="domain" description="HTH araC/xylS-type" evidence="12">
    <location>
        <begin position="113"/>
        <end position="214"/>
    </location>
</feature>
<dbReference type="InterPro" id="IPR018060">
    <property type="entry name" value="HTH_AraC"/>
</dbReference>
<evidence type="ECO:0000256" key="3">
    <source>
        <dbReference type="ARBA" id="ARBA00022679"/>
    </source>
</evidence>
<evidence type="ECO:0000256" key="4">
    <source>
        <dbReference type="ARBA" id="ARBA00022723"/>
    </source>
</evidence>
<dbReference type="SMART" id="SM01009">
    <property type="entry name" value="AlkA_N"/>
    <property type="match status" value="1"/>
</dbReference>
<dbReference type="Gene3D" id="1.10.340.30">
    <property type="entry name" value="Hypothetical protein, domain 2"/>
    <property type="match status" value="1"/>
</dbReference>
<dbReference type="InterPro" id="IPR051912">
    <property type="entry name" value="Alkylbase_DNA_Glycosylase/TA"/>
</dbReference>
<dbReference type="SUPFAM" id="SSF57884">
    <property type="entry name" value="Ada DNA repair protein, N-terminal domain (N-Ada 10)"/>
    <property type="match status" value="1"/>
</dbReference>
<keyword evidence="10" id="KW-0804">Transcription</keyword>
<keyword evidence="3" id="KW-0808">Transferase</keyword>
<evidence type="ECO:0000256" key="5">
    <source>
        <dbReference type="ARBA" id="ARBA00022763"/>
    </source>
</evidence>
<dbReference type="InterPro" id="IPR011257">
    <property type="entry name" value="DNA_glycosylase"/>
</dbReference>
<evidence type="ECO:0000313" key="14">
    <source>
        <dbReference type="Proteomes" id="UP001202134"/>
    </source>
</evidence>
<protein>
    <submittedName>
        <fullName evidence="13">Helix-turn-helix domain-containing protein</fullName>
    </submittedName>
</protein>
<keyword evidence="2" id="KW-0489">Methyltransferase</keyword>
<dbReference type="Pfam" id="PF12833">
    <property type="entry name" value="HTH_18"/>
    <property type="match status" value="1"/>
</dbReference>
<gene>
    <name evidence="13" type="ORF">L2737_20270</name>
</gene>
<evidence type="ECO:0000256" key="8">
    <source>
        <dbReference type="ARBA" id="ARBA00023125"/>
    </source>
</evidence>
<dbReference type="PROSITE" id="PS01124">
    <property type="entry name" value="HTH_ARAC_FAMILY_2"/>
    <property type="match status" value="1"/>
</dbReference>
<comment type="caution">
    <text evidence="13">The sequence shown here is derived from an EMBL/GenBank/DDBJ whole genome shotgun (WGS) entry which is preliminary data.</text>
</comment>
<organism evidence="13 14">
    <name type="scientific">Shewanella electrodiphila</name>
    <dbReference type="NCBI Taxonomy" id="934143"/>
    <lineage>
        <taxon>Bacteria</taxon>
        <taxon>Pseudomonadati</taxon>
        <taxon>Pseudomonadota</taxon>
        <taxon>Gammaproteobacteria</taxon>
        <taxon>Alteromonadales</taxon>
        <taxon>Shewanellaceae</taxon>
        <taxon>Shewanella</taxon>
    </lineage>
</organism>
<dbReference type="InterPro" id="IPR037046">
    <property type="entry name" value="AlkA_N_sf"/>
</dbReference>
<dbReference type="PROSITE" id="PS00041">
    <property type="entry name" value="HTH_ARAC_FAMILY_1"/>
    <property type="match status" value="1"/>
</dbReference>
<dbReference type="Gene3D" id="3.30.310.20">
    <property type="entry name" value="DNA-3-methyladenine glycosylase AlkA, N-terminal domain"/>
    <property type="match status" value="1"/>
</dbReference>
<dbReference type="SMART" id="SM00342">
    <property type="entry name" value="HTH_ARAC"/>
    <property type="match status" value="1"/>
</dbReference>
<evidence type="ECO:0000256" key="10">
    <source>
        <dbReference type="ARBA" id="ARBA00023163"/>
    </source>
</evidence>
<proteinExistence type="predicted"/>
<evidence type="ECO:0000256" key="1">
    <source>
        <dbReference type="ARBA" id="ARBA00001947"/>
    </source>
</evidence>
<evidence type="ECO:0000256" key="7">
    <source>
        <dbReference type="ARBA" id="ARBA00023015"/>
    </source>
</evidence>
<dbReference type="InterPro" id="IPR009057">
    <property type="entry name" value="Homeodomain-like_sf"/>
</dbReference>
<evidence type="ECO:0000256" key="6">
    <source>
        <dbReference type="ARBA" id="ARBA00022833"/>
    </source>
</evidence>
<dbReference type="PANTHER" id="PTHR43003:SF13">
    <property type="entry name" value="DNA-3-METHYLADENINE GLYCOSYLASE 2"/>
    <property type="match status" value="1"/>
</dbReference>
<keyword evidence="6" id="KW-0862">Zinc</keyword>
<keyword evidence="8" id="KW-0238">DNA-binding</keyword>
<dbReference type="InterPro" id="IPR018062">
    <property type="entry name" value="HTH_AraC-typ_CS"/>
</dbReference>
<dbReference type="Gene3D" id="1.10.10.60">
    <property type="entry name" value="Homeodomain-like"/>
    <property type="match status" value="1"/>
</dbReference>
<dbReference type="Proteomes" id="UP001202134">
    <property type="component" value="Unassembled WGS sequence"/>
</dbReference>
<name>A0ABT0KUX2_9GAMM</name>
<reference evidence="13 14" key="1">
    <citation type="submission" date="2022-01" db="EMBL/GenBank/DDBJ databases">
        <title>Whole genome-based taxonomy of the Shewanellaceae.</title>
        <authorList>
            <person name="Martin-Rodriguez A.J."/>
        </authorList>
    </citation>
    <scope>NUCLEOTIDE SEQUENCE [LARGE SCALE GENOMIC DNA]</scope>
    <source>
        <strain evidence="13 14">DSM 24955</strain>
    </source>
</reference>
<dbReference type="SUPFAM" id="SSF48150">
    <property type="entry name" value="DNA-glycosylase"/>
    <property type="match status" value="1"/>
</dbReference>
<dbReference type="Pfam" id="PF02805">
    <property type="entry name" value="Ada_Zn_binding"/>
    <property type="match status" value="1"/>
</dbReference>
<dbReference type="InterPro" id="IPR035451">
    <property type="entry name" value="Ada-like_dom_sf"/>
</dbReference>
<evidence type="ECO:0000313" key="13">
    <source>
        <dbReference type="EMBL" id="MCL1047641.1"/>
    </source>
</evidence>
<keyword evidence="9" id="KW-0010">Activator</keyword>